<dbReference type="AlphaFoldDB" id="A0A8B8AK15"/>
<accession>A0A8B8AK15</accession>
<protein>
    <submittedName>
        <fullName evidence="3">Uncharacterized protein LOC111102884</fullName>
    </submittedName>
</protein>
<keyword evidence="2" id="KW-1185">Reference proteome</keyword>
<reference evidence="3" key="1">
    <citation type="submission" date="2025-08" db="UniProtKB">
        <authorList>
            <consortium name="RefSeq"/>
        </authorList>
    </citation>
    <scope>IDENTIFICATION</scope>
    <source>
        <tissue evidence="3">Whole sample</tissue>
    </source>
</reference>
<dbReference type="Proteomes" id="UP000694844">
    <property type="component" value="Chromosome 7"/>
</dbReference>
<dbReference type="GeneID" id="111102884"/>
<name>A0A8B8AK15_CRAVI</name>
<keyword evidence="1" id="KW-0732">Signal</keyword>
<evidence type="ECO:0000256" key="1">
    <source>
        <dbReference type="SAM" id="SignalP"/>
    </source>
</evidence>
<gene>
    <name evidence="3" type="primary">LOC111102884</name>
</gene>
<evidence type="ECO:0000313" key="2">
    <source>
        <dbReference type="Proteomes" id="UP000694844"/>
    </source>
</evidence>
<evidence type="ECO:0000313" key="3">
    <source>
        <dbReference type="RefSeq" id="XP_022291520.1"/>
    </source>
</evidence>
<dbReference type="KEGG" id="cvn:111102884"/>
<sequence length="146" mass="16996">MNTRTILLLTVTSSLLIVWVLGANPQTTSPPKPTPTAAVHTTTPRPTREHAEFAYTFFYYDTHSHYLCCAHSTRLRRVCLCYHVPYEEQSLMRDSEKLLEVEERIYDLYDKGHHTSMSDLEFYSKPNYNMCTGHGKQMNTTLLRVY</sequence>
<organism evidence="2 3">
    <name type="scientific">Crassostrea virginica</name>
    <name type="common">Eastern oyster</name>
    <dbReference type="NCBI Taxonomy" id="6565"/>
    <lineage>
        <taxon>Eukaryota</taxon>
        <taxon>Metazoa</taxon>
        <taxon>Spiralia</taxon>
        <taxon>Lophotrochozoa</taxon>
        <taxon>Mollusca</taxon>
        <taxon>Bivalvia</taxon>
        <taxon>Autobranchia</taxon>
        <taxon>Pteriomorphia</taxon>
        <taxon>Ostreida</taxon>
        <taxon>Ostreoidea</taxon>
        <taxon>Ostreidae</taxon>
        <taxon>Crassostrea</taxon>
    </lineage>
</organism>
<proteinExistence type="predicted"/>
<dbReference type="RefSeq" id="XP_022291520.1">
    <property type="nucleotide sequence ID" value="XM_022435812.1"/>
</dbReference>
<feature type="chain" id="PRO_5034387116" evidence="1">
    <location>
        <begin position="23"/>
        <end position="146"/>
    </location>
</feature>
<dbReference type="OrthoDB" id="6146364at2759"/>
<feature type="signal peptide" evidence="1">
    <location>
        <begin position="1"/>
        <end position="22"/>
    </location>
</feature>